<dbReference type="SMR" id="A0A024V9I7"/>
<dbReference type="InterPro" id="IPR003029">
    <property type="entry name" value="S1_domain"/>
</dbReference>
<dbReference type="InterPro" id="IPR039771">
    <property type="entry name" value="Csl4"/>
</dbReference>
<proteinExistence type="predicted"/>
<dbReference type="GO" id="GO:0003676">
    <property type="term" value="F:nucleic acid binding"/>
    <property type="evidence" value="ECO:0007669"/>
    <property type="project" value="InterPro"/>
</dbReference>
<dbReference type="PANTHER" id="PTHR12686">
    <property type="entry name" value="3'-5' EXORIBONUCLEASE CSL4-RELATED"/>
    <property type="match status" value="1"/>
</dbReference>
<dbReference type="OrthoDB" id="440760at2759"/>
<dbReference type="Proteomes" id="UP000030690">
    <property type="component" value="Unassembled WGS sequence"/>
</dbReference>
<comment type="subcellular location">
    <subcellularLocation>
        <location evidence="1">Nucleus</location>
        <location evidence="1">Nucleolus</location>
    </subcellularLocation>
</comment>
<dbReference type="PANTHER" id="PTHR12686:SF8">
    <property type="entry name" value="EXOSOME COMPLEX COMPONENT CSL4"/>
    <property type="match status" value="1"/>
</dbReference>
<reference evidence="4 5" key="1">
    <citation type="submission" date="2013-02" db="EMBL/GenBank/DDBJ databases">
        <title>The Genome Annotation of Plasmodium falciparum Vietnam Oak-Knoll (FVO).</title>
        <authorList>
            <consortium name="The Broad Institute Genome Sequencing Platform"/>
            <consortium name="The Broad Institute Genome Sequencing Center for Infectious Disease"/>
            <person name="Neafsey D."/>
            <person name="Hoffman S."/>
            <person name="Volkman S."/>
            <person name="Rosenthal P."/>
            <person name="Walker B."/>
            <person name="Young S.K."/>
            <person name="Zeng Q."/>
            <person name="Gargeya S."/>
            <person name="Fitzgerald M."/>
            <person name="Haas B."/>
            <person name="Abouelleil A."/>
            <person name="Allen A.W."/>
            <person name="Alvarado L."/>
            <person name="Arachchi H.M."/>
            <person name="Berlin A.M."/>
            <person name="Chapman S.B."/>
            <person name="Gainer-Dewar J."/>
            <person name="Goldberg J."/>
            <person name="Griggs A."/>
            <person name="Gujja S."/>
            <person name="Hansen M."/>
            <person name="Howarth C."/>
            <person name="Imamovic A."/>
            <person name="Ireland A."/>
            <person name="Larimer J."/>
            <person name="McCowan C."/>
            <person name="Murphy C."/>
            <person name="Pearson M."/>
            <person name="Poon T.W."/>
            <person name="Priest M."/>
            <person name="Roberts A."/>
            <person name="Saif S."/>
            <person name="Shea T."/>
            <person name="Sisk P."/>
            <person name="Sykes S."/>
            <person name="Wortman J."/>
            <person name="Nusbaum C."/>
            <person name="Birren B."/>
        </authorList>
    </citation>
    <scope>NUCLEOTIDE SEQUENCE [LARGE SCALE GENOMIC DNA]</scope>
    <source>
        <strain evidence="5">Vietnam Oak-Knoll (FVO)</strain>
    </source>
</reference>
<evidence type="ECO:0000259" key="3">
    <source>
        <dbReference type="SMART" id="SM00316"/>
    </source>
</evidence>
<evidence type="ECO:0000313" key="4">
    <source>
        <dbReference type="EMBL" id="ETW19207.1"/>
    </source>
</evidence>
<dbReference type="FunFam" id="2.40.50.140:FF:000376">
    <property type="entry name" value="Putative exosome complex component CSL4"/>
    <property type="match status" value="1"/>
</dbReference>
<dbReference type="CDD" id="cd05791">
    <property type="entry name" value="S1_CSL4"/>
    <property type="match status" value="1"/>
</dbReference>
<dbReference type="EMBL" id="KI925068">
    <property type="protein sequence ID" value="ETW19207.1"/>
    <property type="molecule type" value="Genomic_DNA"/>
</dbReference>
<reference evidence="4 5" key="2">
    <citation type="submission" date="2013-02" db="EMBL/GenBank/DDBJ databases">
        <title>The Genome Sequence of Plasmodium falciparum Vietnam Oak-Knoll (FVO).</title>
        <authorList>
            <consortium name="The Broad Institute Genome Sequencing Platform"/>
            <consortium name="The Broad Institute Genome Sequencing Center for Infectious Disease"/>
            <person name="Neafsey D."/>
            <person name="Cheeseman I."/>
            <person name="Volkman S."/>
            <person name="Adams J."/>
            <person name="Walker B."/>
            <person name="Young S.K."/>
            <person name="Zeng Q."/>
            <person name="Gargeya S."/>
            <person name="Fitzgerald M."/>
            <person name="Haas B."/>
            <person name="Abouelleil A."/>
            <person name="Alvarado L."/>
            <person name="Arachchi H.M."/>
            <person name="Berlin A.M."/>
            <person name="Chapman S.B."/>
            <person name="Dewar J."/>
            <person name="Goldberg J."/>
            <person name="Griggs A."/>
            <person name="Gujja S."/>
            <person name="Hansen M."/>
            <person name="Howarth C."/>
            <person name="Imamovic A."/>
            <person name="Larimer J."/>
            <person name="McCowan C."/>
            <person name="Murphy C."/>
            <person name="Neiman D."/>
            <person name="Pearson M."/>
            <person name="Priest M."/>
            <person name="Roberts A."/>
            <person name="Saif S."/>
            <person name="Shea T."/>
            <person name="Sisk P."/>
            <person name="Sykes S."/>
            <person name="Wortman J."/>
            <person name="Nusbaum C."/>
            <person name="Birren B."/>
        </authorList>
    </citation>
    <scope>NUCLEOTIDE SEQUENCE [LARGE SCALE GENOMIC DNA]</scope>
    <source>
        <strain evidence="5">Vietnam Oak-Knoll (FVO)</strain>
    </source>
</reference>
<evidence type="ECO:0000313" key="5">
    <source>
        <dbReference type="Proteomes" id="UP000030690"/>
    </source>
</evidence>
<name>A0A024V9I7_PLAFA</name>
<dbReference type="GO" id="GO:0005737">
    <property type="term" value="C:cytoplasm"/>
    <property type="evidence" value="ECO:0007669"/>
    <property type="project" value="TreeGrafter"/>
</dbReference>
<dbReference type="GO" id="GO:0005730">
    <property type="term" value="C:nucleolus"/>
    <property type="evidence" value="ECO:0007669"/>
    <property type="project" value="UniProtKB-SubCell"/>
</dbReference>
<evidence type="ECO:0000256" key="1">
    <source>
        <dbReference type="ARBA" id="ARBA00004604"/>
    </source>
</evidence>
<dbReference type="Gene3D" id="2.40.50.140">
    <property type="entry name" value="Nucleic acid-binding proteins"/>
    <property type="match status" value="1"/>
</dbReference>
<dbReference type="Pfam" id="PF14382">
    <property type="entry name" value="ECR1_N"/>
    <property type="match status" value="1"/>
</dbReference>
<dbReference type="AlphaFoldDB" id="A0A024V9I7"/>
<protein>
    <recommendedName>
        <fullName evidence="3">S1 motif domain-containing protein</fullName>
    </recommendedName>
</protein>
<dbReference type="InterPro" id="IPR012340">
    <property type="entry name" value="NA-bd_OB-fold"/>
</dbReference>
<evidence type="ECO:0000256" key="2">
    <source>
        <dbReference type="ARBA" id="ARBA00022835"/>
    </source>
</evidence>
<organism evidence="4 5">
    <name type="scientific">Plasmodium falciparum Vietnam Oak-Knoll</name>
    <name type="common">FVO</name>
    <dbReference type="NCBI Taxonomy" id="1036723"/>
    <lineage>
        <taxon>Eukaryota</taxon>
        <taxon>Sar</taxon>
        <taxon>Alveolata</taxon>
        <taxon>Apicomplexa</taxon>
        <taxon>Aconoidasida</taxon>
        <taxon>Haemosporida</taxon>
        <taxon>Plasmodiidae</taxon>
        <taxon>Plasmodium</taxon>
        <taxon>Plasmodium (Laverania)</taxon>
    </lineage>
</organism>
<dbReference type="SMART" id="SM00316">
    <property type="entry name" value="S1"/>
    <property type="match status" value="1"/>
</dbReference>
<keyword evidence="2" id="KW-0271">Exosome</keyword>
<dbReference type="GO" id="GO:0006396">
    <property type="term" value="P:RNA processing"/>
    <property type="evidence" value="ECO:0007669"/>
    <property type="project" value="InterPro"/>
</dbReference>
<accession>A0A024V9I7</accession>
<dbReference type="SUPFAM" id="SSF110324">
    <property type="entry name" value="Ribosomal L27 protein-like"/>
    <property type="match status" value="1"/>
</dbReference>
<dbReference type="GO" id="GO:0000176">
    <property type="term" value="C:nuclear exosome (RNase complex)"/>
    <property type="evidence" value="ECO:0007669"/>
    <property type="project" value="TreeGrafter"/>
</dbReference>
<dbReference type="InterPro" id="IPR025721">
    <property type="entry name" value="Exosome_cplx_N_dom"/>
</dbReference>
<dbReference type="Gene3D" id="2.40.50.100">
    <property type="match status" value="1"/>
</dbReference>
<sequence>MNFEDDDDIVIPGEFLGLQAEYINGNNTYLLKDEIRSSILGQKIINKNNDKKTIISVYNLKPPSLYLPKIGDIVICKVQRVSFHMIYCYILSSHNIFTKNALKGFILKSDIHINEGELGDNFICFKQGDIIKAKVLSIGQYSSYKLSTVGSELGVIAAFNQKGEILRPVAWNLVLNINDMTFERRKASNDFSLLL</sequence>
<feature type="domain" description="S1 motif" evidence="3">
    <location>
        <begin position="69"/>
        <end position="149"/>
    </location>
</feature>
<dbReference type="SUPFAM" id="SSF50249">
    <property type="entry name" value="Nucleic acid-binding proteins"/>
    <property type="match status" value="1"/>
</dbReference>
<gene>
    <name evidence="4" type="ORF">PFFVO_01781</name>
</gene>